<evidence type="ECO:0000313" key="4">
    <source>
        <dbReference type="Proteomes" id="UP000037178"/>
    </source>
</evidence>
<sequence>MPRYMFVYHGGKAPESPEEGEKAMAAWGAWYGAMGDAVADGGGPAGPSMTVSPSGVAEDGGANPVSGLTIVEAADQAAACEMAKGCPMIEEGSGSVEVAEIIQM</sequence>
<reference evidence="3 4" key="1">
    <citation type="submission" date="2015-06" db="EMBL/GenBank/DDBJ databases">
        <title>Draft genome sequence of an Alphaproteobacteria species associated to the Mediterranean sponge Oscarella lobularis.</title>
        <authorList>
            <person name="Jourda C."/>
            <person name="Santini S."/>
            <person name="Claverie J.-M."/>
        </authorList>
    </citation>
    <scope>NUCLEOTIDE SEQUENCE [LARGE SCALE GENOMIC DNA]</scope>
    <source>
        <strain evidence="3">IGS</strain>
    </source>
</reference>
<dbReference type="SUPFAM" id="SSF54909">
    <property type="entry name" value="Dimeric alpha+beta barrel"/>
    <property type="match status" value="1"/>
</dbReference>
<gene>
    <name evidence="3" type="ORF">AIOL_004703</name>
</gene>
<comment type="similarity">
    <text evidence="1">Belongs to the YciI family.</text>
</comment>
<accession>A0A0J9EAB1</accession>
<comment type="caution">
    <text evidence="3">The sequence shown here is derived from an EMBL/GenBank/DDBJ whole genome shotgun (WGS) entry which is preliminary data.</text>
</comment>
<feature type="domain" description="YCII-related" evidence="2">
    <location>
        <begin position="63"/>
        <end position="103"/>
    </location>
</feature>
<organism evidence="3 4">
    <name type="scientific">Candidatus Rhodobacter oscarellae</name>
    <dbReference type="NCBI Taxonomy" id="1675527"/>
    <lineage>
        <taxon>Bacteria</taxon>
        <taxon>Pseudomonadati</taxon>
        <taxon>Pseudomonadota</taxon>
        <taxon>Alphaproteobacteria</taxon>
        <taxon>Rhodobacterales</taxon>
        <taxon>Rhodobacter group</taxon>
        <taxon>Rhodobacter</taxon>
    </lineage>
</organism>
<dbReference type="Pfam" id="PF03795">
    <property type="entry name" value="YCII"/>
    <property type="match status" value="1"/>
</dbReference>
<protein>
    <recommendedName>
        <fullName evidence="2">YCII-related domain-containing protein</fullName>
    </recommendedName>
</protein>
<proteinExistence type="inferred from homology"/>
<evidence type="ECO:0000259" key="2">
    <source>
        <dbReference type="Pfam" id="PF03795"/>
    </source>
</evidence>
<dbReference type="PATRIC" id="fig|1675527.3.peg.4937"/>
<evidence type="ECO:0000313" key="3">
    <source>
        <dbReference type="EMBL" id="KMW59720.1"/>
    </source>
</evidence>
<evidence type="ECO:0000256" key="1">
    <source>
        <dbReference type="ARBA" id="ARBA00007689"/>
    </source>
</evidence>
<dbReference type="AlphaFoldDB" id="A0A0J9EAB1"/>
<dbReference type="STRING" id="1675527.AIOL_004703"/>
<dbReference type="Gene3D" id="3.30.70.1060">
    <property type="entry name" value="Dimeric alpha+beta barrel"/>
    <property type="match status" value="1"/>
</dbReference>
<dbReference type="EMBL" id="LFTY01000002">
    <property type="protein sequence ID" value="KMW59720.1"/>
    <property type="molecule type" value="Genomic_DNA"/>
</dbReference>
<dbReference type="InterPro" id="IPR011008">
    <property type="entry name" value="Dimeric_a/b-barrel"/>
</dbReference>
<dbReference type="RefSeq" id="WP_049645152.1">
    <property type="nucleotide sequence ID" value="NZ_LFTY01000002.1"/>
</dbReference>
<name>A0A0J9EAB1_9RHOB</name>
<dbReference type="Proteomes" id="UP000037178">
    <property type="component" value="Unassembled WGS sequence"/>
</dbReference>
<keyword evidence="4" id="KW-1185">Reference proteome</keyword>
<dbReference type="InterPro" id="IPR005545">
    <property type="entry name" value="YCII"/>
</dbReference>